<evidence type="ECO:0000256" key="2">
    <source>
        <dbReference type="ARBA" id="ARBA00022679"/>
    </source>
</evidence>
<dbReference type="GO" id="GO:0003677">
    <property type="term" value="F:DNA binding"/>
    <property type="evidence" value="ECO:0007669"/>
    <property type="project" value="InterPro"/>
</dbReference>
<keyword evidence="2" id="KW-0808">Transferase</keyword>
<comment type="catalytic activity">
    <reaction evidence="7">
        <text>DNA(n) + a 2'-deoxyribonucleoside 5'-triphosphate = DNA(n+1) + diphosphate</text>
        <dbReference type="Rhea" id="RHEA:22508"/>
        <dbReference type="Rhea" id="RHEA-COMP:17339"/>
        <dbReference type="Rhea" id="RHEA-COMP:17340"/>
        <dbReference type="ChEBI" id="CHEBI:33019"/>
        <dbReference type="ChEBI" id="CHEBI:61560"/>
        <dbReference type="ChEBI" id="CHEBI:173112"/>
        <dbReference type="EC" id="2.7.7.7"/>
    </reaction>
</comment>
<dbReference type="EC" id="2.7.7.7" evidence="1"/>
<accession>A0A4R2GV24</accession>
<dbReference type="InterPro" id="IPR005790">
    <property type="entry name" value="DNA_polIII_delta"/>
</dbReference>
<dbReference type="InterPro" id="IPR027417">
    <property type="entry name" value="P-loop_NTPase"/>
</dbReference>
<dbReference type="AlphaFoldDB" id="A0A4R2GV24"/>
<dbReference type="Gene3D" id="1.20.272.10">
    <property type="match status" value="1"/>
</dbReference>
<comment type="caution">
    <text evidence="8">The sequence shown here is derived from an EMBL/GenBank/DDBJ whole genome shotgun (WGS) entry which is preliminary data.</text>
</comment>
<dbReference type="GO" id="GO:0006261">
    <property type="term" value="P:DNA-templated DNA replication"/>
    <property type="evidence" value="ECO:0007669"/>
    <property type="project" value="TreeGrafter"/>
</dbReference>
<dbReference type="PANTHER" id="PTHR34388:SF1">
    <property type="entry name" value="DNA POLYMERASE III SUBUNIT DELTA"/>
    <property type="match status" value="1"/>
</dbReference>
<dbReference type="GO" id="GO:0003887">
    <property type="term" value="F:DNA-directed DNA polymerase activity"/>
    <property type="evidence" value="ECO:0007669"/>
    <property type="project" value="UniProtKB-KW"/>
</dbReference>
<evidence type="ECO:0000256" key="4">
    <source>
        <dbReference type="ARBA" id="ARBA00022705"/>
    </source>
</evidence>
<dbReference type="InterPro" id="IPR008921">
    <property type="entry name" value="DNA_pol3_clamp-load_cplx_C"/>
</dbReference>
<evidence type="ECO:0000313" key="9">
    <source>
        <dbReference type="Proteomes" id="UP000294881"/>
    </source>
</evidence>
<dbReference type="EMBL" id="SLWL01000003">
    <property type="protein sequence ID" value="TCO14668.1"/>
    <property type="molecule type" value="Genomic_DNA"/>
</dbReference>
<proteinExistence type="inferred from homology"/>
<organism evidence="8 9">
    <name type="scientific">Camelimonas lactis</name>
    <dbReference type="NCBI Taxonomy" id="659006"/>
    <lineage>
        <taxon>Bacteria</taxon>
        <taxon>Pseudomonadati</taxon>
        <taxon>Pseudomonadota</taxon>
        <taxon>Alphaproteobacteria</taxon>
        <taxon>Hyphomicrobiales</taxon>
        <taxon>Chelatococcaceae</taxon>
        <taxon>Camelimonas</taxon>
    </lineage>
</organism>
<dbReference type="Gene3D" id="3.40.50.300">
    <property type="entry name" value="P-loop containing nucleotide triphosphate hydrolases"/>
    <property type="match status" value="1"/>
</dbReference>
<dbReference type="Gene3D" id="1.10.8.60">
    <property type="match status" value="1"/>
</dbReference>
<evidence type="ECO:0000256" key="6">
    <source>
        <dbReference type="ARBA" id="ARBA00034754"/>
    </source>
</evidence>
<keyword evidence="9" id="KW-1185">Reference proteome</keyword>
<dbReference type="NCBIfam" id="TIGR01128">
    <property type="entry name" value="holA"/>
    <property type="match status" value="1"/>
</dbReference>
<dbReference type="GO" id="GO:0009360">
    <property type="term" value="C:DNA polymerase III complex"/>
    <property type="evidence" value="ECO:0007669"/>
    <property type="project" value="TreeGrafter"/>
</dbReference>
<evidence type="ECO:0000256" key="5">
    <source>
        <dbReference type="ARBA" id="ARBA00022932"/>
    </source>
</evidence>
<evidence type="ECO:0000313" key="8">
    <source>
        <dbReference type="EMBL" id="TCO14668.1"/>
    </source>
</evidence>
<protein>
    <recommendedName>
        <fullName evidence="1">DNA-directed DNA polymerase</fullName>
        <ecNumber evidence="1">2.7.7.7</ecNumber>
    </recommendedName>
</protein>
<dbReference type="OrthoDB" id="9804983at2"/>
<evidence type="ECO:0000256" key="7">
    <source>
        <dbReference type="ARBA" id="ARBA00049244"/>
    </source>
</evidence>
<reference evidence="8 9" key="1">
    <citation type="submission" date="2019-03" db="EMBL/GenBank/DDBJ databases">
        <title>Genomic Encyclopedia of Type Strains, Phase IV (KMG-IV): sequencing the most valuable type-strain genomes for metagenomic binning, comparative biology and taxonomic classification.</title>
        <authorList>
            <person name="Goeker M."/>
        </authorList>
    </citation>
    <scope>NUCLEOTIDE SEQUENCE [LARGE SCALE GENOMIC DNA]</scope>
    <source>
        <strain evidence="8 9">DSM 22958</strain>
    </source>
</reference>
<evidence type="ECO:0000256" key="1">
    <source>
        <dbReference type="ARBA" id="ARBA00012417"/>
    </source>
</evidence>
<gene>
    <name evidence="8" type="ORF">EV666_103176</name>
</gene>
<keyword evidence="3" id="KW-0548">Nucleotidyltransferase</keyword>
<sequence>MVAVKPAEINAVLNRPPDVPVVLVHGPDAGLVAERVGRLIKAVIDSDDDPFRLLRLDGDIVAADPMRLADEANTISLFGGKRAIVIRAGSKSIVPGLKPLLEAPPADALVIVQAGDLARTSPLRTLCERSRAALTVPCYADGPRELAALLDEVMAVHGLRLDSDARVHLLSLLGADRQTTRNELEKLALYARGANTVTIGDVDAVCGDAASLAVDSLVDGTFLGDLKRLDMDCSRLFADGNDPGVLVGFLLRHGLMLLSARSQMESGVPAGQALEKMRLHFKRKDAVDRQLGIWPAQDLLLVTGDLGQAVARCRQNPLMRREIARVAMWAVAMRAARHRARN</sequence>
<evidence type="ECO:0000256" key="3">
    <source>
        <dbReference type="ARBA" id="ARBA00022695"/>
    </source>
</evidence>
<dbReference type="SUPFAM" id="SSF48019">
    <property type="entry name" value="post-AAA+ oligomerization domain-like"/>
    <property type="match status" value="1"/>
</dbReference>
<name>A0A4R2GV24_9HYPH</name>
<keyword evidence="4" id="KW-0235">DNA replication</keyword>
<dbReference type="PANTHER" id="PTHR34388">
    <property type="entry name" value="DNA POLYMERASE III SUBUNIT DELTA"/>
    <property type="match status" value="1"/>
</dbReference>
<comment type="similarity">
    <text evidence="6">Belongs to the DNA polymerase HolA subunit family.</text>
</comment>
<dbReference type="Proteomes" id="UP000294881">
    <property type="component" value="Unassembled WGS sequence"/>
</dbReference>
<keyword evidence="5" id="KW-0239">DNA-directed DNA polymerase</keyword>
<dbReference type="SUPFAM" id="SSF52540">
    <property type="entry name" value="P-loop containing nucleoside triphosphate hydrolases"/>
    <property type="match status" value="1"/>
</dbReference>
<dbReference type="RefSeq" id="WP_132004227.1">
    <property type="nucleotide sequence ID" value="NZ_JBHUNN010000002.1"/>
</dbReference>